<evidence type="ECO:0000313" key="3">
    <source>
        <dbReference type="Proteomes" id="UP001139366"/>
    </source>
</evidence>
<gene>
    <name evidence="2" type="ORF">K6T82_20840</name>
</gene>
<protein>
    <submittedName>
        <fullName evidence="2">Uncharacterized protein</fullName>
    </submittedName>
</protein>
<name>A0A9X1HDM2_9FLAO</name>
<proteinExistence type="predicted"/>
<reference evidence="2 3" key="1">
    <citation type="journal article" date="2023" name="Antonie Van Leeuwenhoek">
        <title>Flavobacterium potami sp. nov., a multi-metal resistance genes harbouring bacterium isolated from shallow river silt.</title>
        <authorList>
            <person name="Li S."/>
            <person name="Mao S."/>
            <person name="Mu W."/>
            <person name="Guo B."/>
            <person name="Li C."/>
            <person name="Zhu Q."/>
            <person name="Hou X."/>
            <person name="Zhao Y."/>
            <person name="Wei S."/>
            <person name="Liu H."/>
            <person name="Liu A."/>
        </authorList>
    </citation>
    <scope>NUCLEOTIDE SEQUENCE [LARGE SCALE GENOMIC DNA]</scope>
    <source>
        <strain evidence="2 3">17A</strain>
    </source>
</reference>
<dbReference type="Proteomes" id="UP001139366">
    <property type="component" value="Unassembled WGS sequence"/>
</dbReference>
<keyword evidence="1" id="KW-0812">Transmembrane</keyword>
<organism evidence="2 3">
    <name type="scientific">Flavobacterium potami</name>
    <dbReference type="NCBI Taxonomy" id="2872310"/>
    <lineage>
        <taxon>Bacteria</taxon>
        <taxon>Pseudomonadati</taxon>
        <taxon>Bacteroidota</taxon>
        <taxon>Flavobacteriia</taxon>
        <taxon>Flavobacteriales</taxon>
        <taxon>Flavobacteriaceae</taxon>
        <taxon>Flavobacterium</taxon>
    </lineage>
</organism>
<dbReference type="EMBL" id="JAINUY010000008">
    <property type="protein sequence ID" value="MBZ4037220.1"/>
    <property type="molecule type" value="Genomic_DNA"/>
</dbReference>
<keyword evidence="3" id="KW-1185">Reference proteome</keyword>
<dbReference type="AlphaFoldDB" id="A0A9X1HDM2"/>
<evidence type="ECO:0000256" key="1">
    <source>
        <dbReference type="SAM" id="Phobius"/>
    </source>
</evidence>
<sequence length="68" mass="6882">MSLVNNKGKLTKEEMENVMAGSTGRNCFLMGFGIGFMGTASAIGGSVGLLFADGAIGGFYSAATSSCF</sequence>
<feature type="transmembrane region" description="Helical" evidence="1">
    <location>
        <begin position="28"/>
        <end position="52"/>
    </location>
</feature>
<dbReference type="RefSeq" id="WP_223710273.1">
    <property type="nucleotide sequence ID" value="NZ_JAINUY010000008.1"/>
</dbReference>
<comment type="caution">
    <text evidence="2">The sequence shown here is derived from an EMBL/GenBank/DDBJ whole genome shotgun (WGS) entry which is preliminary data.</text>
</comment>
<accession>A0A9X1HDM2</accession>
<keyword evidence="1" id="KW-0472">Membrane</keyword>
<keyword evidence="1" id="KW-1133">Transmembrane helix</keyword>
<evidence type="ECO:0000313" key="2">
    <source>
        <dbReference type="EMBL" id="MBZ4037220.1"/>
    </source>
</evidence>